<dbReference type="InterPro" id="IPR053139">
    <property type="entry name" value="Surface_bspA-like"/>
</dbReference>
<dbReference type="STRING" id="888743.HMPREF9141_1430"/>
<keyword evidence="3" id="KW-1185">Reference proteome</keyword>
<dbReference type="RefSeq" id="WP_007368943.1">
    <property type="nucleotide sequence ID" value="NZ_GL872283.1"/>
</dbReference>
<feature type="chain" id="PRO_5003247797" description="Leucine-rich repeat domain-containing protein" evidence="1">
    <location>
        <begin position="29"/>
        <end position="1144"/>
    </location>
</feature>
<dbReference type="Gene3D" id="3.40.50.12480">
    <property type="match status" value="1"/>
</dbReference>
<evidence type="ECO:0008006" key="4">
    <source>
        <dbReference type="Google" id="ProtNLM"/>
    </source>
</evidence>
<dbReference type="PANTHER" id="PTHR45661">
    <property type="entry name" value="SURFACE ANTIGEN"/>
    <property type="match status" value="1"/>
</dbReference>
<dbReference type="PANTHER" id="PTHR45661:SF3">
    <property type="entry name" value="IG-LIKE DOMAIN-CONTAINING PROTEIN"/>
    <property type="match status" value="1"/>
</dbReference>
<dbReference type="InterPro" id="IPR026906">
    <property type="entry name" value="LRR_5"/>
</dbReference>
<sequence length="1144" mass="126998">MNMREKTIQFRLWAIAFLMLLLPKQVAAYTDGDIVKHDGIVYQVVKASESTLSFVGTENKTGAITIPATWSDDKGTTFRVTKVGGNETYKCQGVTSVNLPEGITEIAYSSFTDAELETLNIPATVKTISDNTFYRVKKMPKITVASASTTFSDDGHGALYNHNKTQLYAVPTDAYMTADCTYTINPAVEEIKHSAFISFPQNTGIKKIILPPHLKKAATDYPSFAQINTLEAYEMPAGATGDYKVDGGVLFYKGKLVQYPRNKQDKDYKVPNGIKGIDLRAFDAVRQMESIDMNQVTKLGVNSLFGCQNLKTVTLPKDLEVEGTAGAIASCPKIKEYKTAPGCVNFIEEEGVIYSKPDKSKVYFFPPSKQITDGKYTIPSFVKEIEKFAFASNQNIQELTIPSSVTTINTQAISSFKDLKKVTFINPSSCSKIDGGAFGWNYALKEVTLPSALTELNKIFTSCSSMETINVPDNSKLKTIKNGALQLTRNLKHFNFQGSCDLETIEDGAFQNLDKLEGFNFPKNVTTIGRNAFNGCKSMATATFKDDAIITTIKAGALADCGLTSISIPNSVKTLEKEAFRNCSALTTVNLSKNVESVSPETFKYCEHLTAINVDKENTKYSSVDGYLLSHDKEELILFPHGKASEHFTLLPPSIKKIGNYAFYECVGLKNVVIPNKVEEIGERAFSLCKNLNTITFLCDHMIDPTKINQEENKRSFDNGSAGTTNMPTNINIYVRKERLTDYQNKTFYQNFKSTHTSFIENNLEYLPVSENSVDLLDVKNTDYTFVVPETVEHNGKTYNVNMIGDYAFQSTSANVHEVVVKKNVEYIGAKAFKTNITADASTIENVFFLSSNPTKQMLSTTRFELDETGKDYNEFASSTKVYVKKSQLSNYKTEWDKKVYSTTEHKYVESTKNFINQIDFKIPGINITHKYGTFAREFDTDFSEYKKEKHICDMGAFVAPISSITQGSGDYGTSTYMVRMTSVDMNGGAANEYGYVPAYTGVLLKVLDGEKTPADFYYTIGEKDDHTYTISHNMMEGVTVNPHTVTTGTDPIYVMSVREGIFKKAKATINIPVHKAYAKIQGVPAGAKVMFSFDDSSTTGIDTIDAASSDNGTDRAYYNLQGQRVEHPQHGVYIHNGKKVIIK</sequence>
<evidence type="ECO:0000313" key="3">
    <source>
        <dbReference type="Proteomes" id="UP000005697"/>
    </source>
</evidence>
<dbReference type="Gene3D" id="3.80.10.10">
    <property type="entry name" value="Ribonuclease Inhibitor"/>
    <property type="match status" value="5"/>
</dbReference>
<gene>
    <name evidence="2" type="ORF">HMPREF9141_1430</name>
</gene>
<protein>
    <recommendedName>
        <fullName evidence="4">Leucine-rich repeat domain-containing protein</fullName>
    </recommendedName>
</protein>
<dbReference type="HOGENOM" id="CLU_009157_0_0_10"/>
<proteinExistence type="predicted"/>
<keyword evidence="1" id="KW-0732">Signal</keyword>
<feature type="signal peptide" evidence="1">
    <location>
        <begin position="1"/>
        <end position="28"/>
    </location>
</feature>
<accession>F0F763</accession>
<comment type="caution">
    <text evidence="2">The sequence shown here is derived from an EMBL/GenBank/DDBJ whole genome shotgun (WGS) entry which is preliminary data.</text>
</comment>
<dbReference type="Proteomes" id="UP000005697">
    <property type="component" value="Unassembled WGS sequence"/>
</dbReference>
<dbReference type="EMBL" id="AEWX01000020">
    <property type="protein sequence ID" value="EGC20026.1"/>
    <property type="molecule type" value="Genomic_DNA"/>
</dbReference>
<organism evidence="2 3">
    <name type="scientific">Prevotella multiformis DSM 16608</name>
    <dbReference type="NCBI Taxonomy" id="888743"/>
    <lineage>
        <taxon>Bacteria</taxon>
        <taxon>Pseudomonadati</taxon>
        <taxon>Bacteroidota</taxon>
        <taxon>Bacteroidia</taxon>
        <taxon>Bacteroidales</taxon>
        <taxon>Prevotellaceae</taxon>
        <taxon>Prevotella</taxon>
    </lineage>
</organism>
<dbReference type="InterPro" id="IPR032675">
    <property type="entry name" value="LRR_dom_sf"/>
</dbReference>
<dbReference type="AlphaFoldDB" id="F0F763"/>
<dbReference type="Pfam" id="PF13306">
    <property type="entry name" value="LRR_5"/>
    <property type="match status" value="6"/>
</dbReference>
<dbReference type="SUPFAM" id="SSF52058">
    <property type="entry name" value="L domain-like"/>
    <property type="match status" value="1"/>
</dbReference>
<name>F0F763_9BACT</name>
<evidence type="ECO:0000256" key="1">
    <source>
        <dbReference type="SAM" id="SignalP"/>
    </source>
</evidence>
<dbReference type="eggNOG" id="COG5492">
    <property type="taxonomic scope" value="Bacteria"/>
</dbReference>
<reference evidence="2 3" key="1">
    <citation type="submission" date="2011-01" db="EMBL/GenBank/DDBJ databases">
        <authorList>
            <person name="Muzny D."/>
            <person name="Qin X."/>
            <person name="Deng J."/>
            <person name="Jiang H."/>
            <person name="Liu Y."/>
            <person name="Qu J."/>
            <person name="Song X.-Z."/>
            <person name="Zhang L."/>
            <person name="Thornton R."/>
            <person name="Coyle M."/>
            <person name="Francisco L."/>
            <person name="Jackson L."/>
            <person name="Javaid M."/>
            <person name="Korchina V."/>
            <person name="Kovar C."/>
            <person name="Mata R."/>
            <person name="Mathew T."/>
            <person name="Ngo R."/>
            <person name="Nguyen L."/>
            <person name="Nguyen N."/>
            <person name="Okwuonu G."/>
            <person name="Ongeri F."/>
            <person name="Pham C."/>
            <person name="Simmons D."/>
            <person name="Wilczek-Boney K."/>
            <person name="Hale W."/>
            <person name="Jakkamsetti A."/>
            <person name="Pham P."/>
            <person name="Ruth R."/>
            <person name="San Lucas F."/>
            <person name="Warren J."/>
            <person name="Zhang J."/>
            <person name="Zhao Z."/>
            <person name="Zhou C."/>
            <person name="Zhu D."/>
            <person name="Lee S."/>
            <person name="Bess C."/>
            <person name="Blankenburg K."/>
            <person name="Forbes L."/>
            <person name="Fu Q."/>
            <person name="Gubbala S."/>
            <person name="Hirani K."/>
            <person name="Jayaseelan J.C."/>
            <person name="Lara F."/>
            <person name="Munidasa M."/>
            <person name="Palculict T."/>
            <person name="Patil S."/>
            <person name="Pu L.-L."/>
            <person name="Saada N."/>
            <person name="Tang L."/>
            <person name="Weissenberger G."/>
            <person name="Zhu Y."/>
            <person name="Hemphill L."/>
            <person name="Shang Y."/>
            <person name="Youmans B."/>
            <person name="Ayvaz T."/>
            <person name="Ross M."/>
            <person name="Santibanez J."/>
            <person name="Aqrawi P."/>
            <person name="Gross S."/>
            <person name="Joshi V."/>
            <person name="Fowler G."/>
            <person name="Nazareth L."/>
            <person name="Reid J."/>
            <person name="Worley K."/>
            <person name="Petrosino J."/>
            <person name="Highlander S."/>
            <person name="Gibbs R."/>
        </authorList>
    </citation>
    <scope>NUCLEOTIDE SEQUENCE [LARGE SCALE GENOMIC DNA]</scope>
    <source>
        <strain evidence="2 3">DSM 16608</strain>
    </source>
</reference>
<evidence type="ECO:0000313" key="2">
    <source>
        <dbReference type="EMBL" id="EGC20026.1"/>
    </source>
</evidence>